<reference evidence="1" key="1">
    <citation type="journal article" date="2011" name="Genome Biol.">
        <title>The draft genome of the carcinogenic human liver fluke Clonorchis sinensis.</title>
        <authorList>
            <person name="Wang X."/>
            <person name="Chen W."/>
            <person name="Huang Y."/>
            <person name="Sun J."/>
            <person name="Men J."/>
            <person name="Liu H."/>
            <person name="Luo F."/>
            <person name="Guo L."/>
            <person name="Lv X."/>
            <person name="Deng C."/>
            <person name="Zhou C."/>
            <person name="Fan Y."/>
            <person name="Li X."/>
            <person name="Huang L."/>
            <person name="Hu Y."/>
            <person name="Liang C."/>
            <person name="Hu X."/>
            <person name="Xu J."/>
            <person name="Yu X."/>
        </authorList>
    </citation>
    <scope>NUCLEOTIDE SEQUENCE [LARGE SCALE GENOMIC DNA]</scope>
    <source>
        <strain evidence="1">Henan</strain>
    </source>
</reference>
<name>G7YJF7_CLOSI</name>
<proteinExistence type="predicted"/>
<dbReference type="Proteomes" id="UP000008909">
    <property type="component" value="Unassembled WGS sequence"/>
</dbReference>
<accession>G7YJF7</accession>
<gene>
    <name evidence="1" type="ORF">CLF_109508</name>
</gene>
<dbReference type="AlphaFoldDB" id="G7YJF7"/>
<organism evidence="1 2">
    <name type="scientific">Clonorchis sinensis</name>
    <name type="common">Chinese liver fluke</name>
    <dbReference type="NCBI Taxonomy" id="79923"/>
    <lineage>
        <taxon>Eukaryota</taxon>
        <taxon>Metazoa</taxon>
        <taxon>Spiralia</taxon>
        <taxon>Lophotrochozoa</taxon>
        <taxon>Platyhelminthes</taxon>
        <taxon>Trematoda</taxon>
        <taxon>Digenea</taxon>
        <taxon>Opisthorchiida</taxon>
        <taxon>Opisthorchiata</taxon>
        <taxon>Opisthorchiidae</taxon>
        <taxon>Clonorchis</taxon>
    </lineage>
</organism>
<evidence type="ECO:0000313" key="1">
    <source>
        <dbReference type="EMBL" id="GAA53090.1"/>
    </source>
</evidence>
<reference key="2">
    <citation type="submission" date="2011-10" db="EMBL/GenBank/DDBJ databases">
        <title>The genome and transcriptome sequence of Clonorchis sinensis provide insights into the carcinogenic liver fluke.</title>
        <authorList>
            <person name="Wang X."/>
            <person name="Huang Y."/>
            <person name="Chen W."/>
            <person name="Liu H."/>
            <person name="Guo L."/>
            <person name="Chen Y."/>
            <person name="Luo F."/>
            <person name="Zhou W."/>
            <person name="Sun J."/>
            <person name="Mao Q."/>
            <person name="Liang P."/>
            <person name="Zhou C."/>
            <person name="Tian Y."/>
            <person name="Men J."/>
            <person name="Lv X."/>
            <person name="Huang L."/>
            <person name="Zhou J."/>
            <person name="Hu Y."/>
            <person name="Li R."/>
            <person name="Zhang F."/>
            <person name="Lei H."/>
            <person name="Li X."/>
            <person name="Hu X."/>
            <person name="Liang C."/>
            <person name="Xu J."/>
            <person name="Wu Z."/>
            <person name="Yu X."/>
        </authorList>
    </citation>
    <scope>NUCLEOTIDE SEQUENCE</scope>
    <source>
        <strain>Henan</strain>
    </source>
</reference>
<dbReference type="EMBL" id="DF143415">
    <property type="protein sequence ID" value="GAA53090.1"/>
    <property type="molecule type" value="Genomic_DNA"/>
</dbReference>
<keyword evidence="2" id="KW-1185">Reference proteome</keyword>
<protein>
    <submittedName>
        <fullName evidence="1">Uncharacterized protein</fullName>
    </submittedName>
</protein>
<evidence type="ECO:0000313" key="2">
    <source>
        <dbReference type="Proteomes" id="UP000008909"/>
    </source>
</evidence>
<sequence>MLYAWYVNVYENCEVIVNALNIRSCCAKRLFDDNVFLGKHARRLQHPAVFVARQMNASTMPLVESLRVRTGCGNFFHFRTGFALGCRSLRILCGNFRTRVQTCCRNFRTGANWVVSLSCTLHFYLNDSGKLESEGVLQLNDDCCGWGYARSLLGSVIIRNSIDVDVKEMRNIGTGRLRISAVPFDHSCLVEIPDP</sequence>